<evidence type="ECO:0008006" key="4">
    <source>
        <dbReference type="Google" id="ProtNLM"/>
    </source>
</evidence>
<dbReference type="EMBL" id="JACHBW010000014">
    <property type="protein sequence ID" value="MBB6104828.1"/>
    <property type="molecule type" value="Genomic_DNA"/>
</dbReference>
<proteinExistence type="predicted"/>
<dbReference type="AlphaFoldDB" id="A0A7W9U0M7"/>
<comment type="caution">
    <text evidence="2">The sequence shown here is derived from an EMBL/GenBank/DDBJ whole genome shotgun (WGS) entry which is preliminary data.</text>
</comment>
<sequence>MITLERRYQSSGAIGRKLINCGVKYTAALAAALAALAPLVANATEGGGSIYPIGVNTILAGFMPSPGDYAYLYGARYDSNHTLDGSGNDKAGINNFGAHVNALAFRYDHVWDGVTFLGANLMTRIGVPFVDLHLHFDVKTPKGIVHKDSSDTGLSDAAIIPLALGWHSPHLNQMVGIEFFLPTGDYDVHRLANVGRHYYSISPEYFFTLKPIDKVEISAKVMYLFNTTNHETNYSSGDELIIDYNLGYQVTPKLQVGANGYFYKQTTNDVQNGAIVNGGNEGRVLSAGPFIKYQPTRSLALVFKWQHEMLVENRTRGDRFWLQVAYKFR</sequence>
<dbReference type="Pfam" id="PF13557">
    <property type="entry name" value="Phenol_MetA_deg"/>
    <property type="match status" value="1"/>
</dbReference>
<evidence type="ECO:0000313" key="3">
    <source>
        <dbReference type="Proteomes" id="UP000571554"/>
    </source>
</evidence>
<evidence type="ECO:0000313" key="2">
    <source>
        <dbReference type="EMBL" id="MBB6104828.1"/>
    </source>
</evidence>
<reference evidence="2 3" key="1">
    <citation type="submission" date="2020-08" db="EMBL/GenBank/DDBJ databases">
        <title>Above-ground endophytic microbial communities from plants in different locations in the United States.</title>
        <authorList>
            <person name="Frank C."/>
        </authorList>
    </citation>
    <scope>NUCLEOTIDE SEQUENCE [LARGE SCALE GENOMIC DNA]</scope>
    <source>
        <strain evidence="2 3">WP4_2_2</strain>
    </source>
</reference>
<dbReference type="InterPro" id="IPR025737">
    <property type="entry name" value="FApF"/>
</dbReference>
<name>A0A7W9U0M7_9BURK</name>
<organism evidence="2 3">
    <name type="scientific">Paraburkholderia bannensis</name>
    <dbReference type="NCBI Taxonomy" id="765414"/>
    <lineage>
        <taxon>Bacteria</taxon>
        <taxon>Pseudomonadati</taxon>
        <taxon>Pseudomonadota</taxon>
        <taxon>Betaproteobacteria</taxon>
        <taxon>Burkholderiales</taxon>
        <taxon>Burkholderiaceae</taxon>
        <taxon>Paraburkholderia</taxon>
    </lineage>
</organism>
<feature type="signal peptide" evidence="1">
    <location>
        <begin position="1"/>
        <end position="43"/>
    </location>
</feature>
<keyword evidence="1" id="KW-0732">Signal</keyword>
<protein>
    <recommendedName>
        <fullName evidence="4">Phenol degradation protein meta</fullName>
    </recommendedName>
</protein>
<gene>
    <name evidence="2" type="ORF">F4827_004693</name>
</gene>
<dbReference type="Proteomes" id="UP000571554">
    <property type="component" value="Unassembled WGS sequence"/>
</dbReference>
<keyword evidence="3" id="KW-1185">Reference proteome</keyword>
<accession>A0A7W9U0M7</accession>
<dbReference type="RefSeq" id="WP_183727510.1">
    <property type="nucleotide sequence ID" value="NZ_JACHBW010000014.1"/>
</dbReference>
<feature type="chain" id="PRO_5031278691" description="Phenol degradation protein meta" evidence="1">
    <location>
        <begin position="44"/>
        <end position="329"/>
    </location>
</feature>
<evidence type="ECO:0000256" key="1">
    <source>
        <dbReference type="SAM" id="SignalP"/>
    </source>
</evidence>